<proteinExistence type="inferred from homology"/>
<evidence type="ECO:0000259" key="11">
    <source>
        <dbReference type="PROSITE" id="PS51762"/>
    </source>
</evidence>
<dbReference type="AlphaFoldDB" id="A0A2S5B6J7"/>
<dbReference type="STRING" id="741276.A0A2S5B6J7"/>
<feature type="domain" description="GH16" evidence="11">
    <location>
        <begin position="133"/>
        <end position="524"/>
    </location>
</feature>
<evidence type="ECO:0000256" key="5">
    <source>
        <dbReference type="ARBA" id="ARBA00022989"/>
    </source>
</evidence>
<evidence type="ECO:0000256" key="4">
    <source>
        <dbReference type="ARBA" id="ARBA00022968"/>
    </source>
</evidence>
<dbReference type="InterPro" id="IPR005629">
    <property type="entry name" value="Skn1/Kre6/Sbg1"/>
</dbReference>
<comment type="similarity">
    <text evidence="2">Belongs to the SKN1/KRE6 family.</text>
</comment>
<evidence type="ECO:0000256" key="6">
    <source>
        <dbReference type="ARBA" id="ARBA00023136"/>
    </source>
</evidence>
<evidence type="ECO:0000313" key="12">
    <source>
        <dbReference type="EMBL" id="POY72408.1"/>
    </source>
</evidence>
<dbReference type="InterPro" id="IPR013320">
    <property type="entry name" value="ConA-like_dom_sf"/>
</dbReference>
<dbReference type="EMBL" id="PJQD01000049">
    <property type="protein sequence ID" value="POY72408.1"/>
    <property type="molecule type" value="Genomic_DNA"/>
</dbReference>
<organism evidence="12 13">
    <name type="scientific">Rhodotorula taiwanensis</name>
    <dbReference type="NCBI Taxonomy" id="741276"/>
    <lineage>
        <taxon>Eukaryota</taxon>
        <taxon>Fungi</taxon>
        <taxon>Dikarya</taxon>
        <taxon>Basidiomycota</taxon>
        <taxon>Pucciniomycotina</taxon>
        <taxon>Microbotryomycetes</taxon>
        <taxon>Sporidiobolales</taxon>
        <taxon>Sporidiobolaceae</taxon>
        <taxon>Rhodotorula</taxon>
    </lineage>
</organism>
<keyword evidence="13" id="KW-1185">Reference proteome</keyword>
<evidence type="ECO:0000256" key="2">
    <source>
        <dbReference type="ARBA" id="ARBA00010962"/>
    </source>
</evidence>
<dbReference type="GO" id="GO:0015926">
    <property type="term" value="F:glucosidase activity"/>
    <property type="evidence" value="ECO:0007669"/>
    <property type="project" value="TreeGrafter"/>
</dbReference>
<dbReference type="GO" id="GO:0005789">
    <property type="term" value="C:endoplasmic reticulum membrane"/>
    <property type="evidence" value="ECO:0007669"/>
    <property type="project" value="TreeGrafter"/>
</dbReference>
<keyword evidence="3 10" id="KW-0812">Transmembrane</keyword>
<evidence type="ECO:0000256" key="3">
    <source>
        <dbReference type="ARBA" id="ARBA00022692"/>
    </source>
</evidence>
<evidence type="ECO:0000256" key="10">
    <source>
        <dbReference type="SAM" id="Phobius"/>
    </source>
</evidence>
<dbReference type="Pfam" id="PF03935">
    <property type="entry name" value="SKN1_KRE6_Sbg1"/>
    <property type="match status" value="2"/>
</dbReference>
<evidence type="ECO:0000256" key="8">
    <source>
        <dbReference type="ARBA" id="ARBA00023316"/>
    </source>
</evidence>
<evidence type="ECO:0000256" key="9">
    <source>
        <dbReference type="SAM" id="MobiDB-lite"/>
    </source>
</evidence>
<name>A0A2S5B6J7_9BASI</name>
<keyword evidence="8" id="KW-0961">Cell wall biogenesis/degradation</keyword>
<dbReference type="OrthoDB" id="412647at2759"/>
<keyword evidence="7" id="KW-0325">Glycoprotein</keyword>
<dbReference type="GO" id="GO:0031505">
    <property type="term" value="P:fungal-type cell wall organization"/>
    <property type="evidence" value="ECO:0007669"/>
    <property type="project" value="TreeGrafter"/>
</dbReference>
<keyword evidence="5 10" id="KW-1133">Transmembrane helix</keyword>
<reference evidence="12 13" key="1">
    <citation type="journal article" date="2018" name="Front. Microbiol.">
        <title>Prospects for Fungal Bioremediation of Acidic Radioactive Waste Sites: Characterization and Genome Sequence of Rhodotorula taiwanensis MD1149.</title>
        <authorList>
            <person name="Tkavc R."/>
            <person name="Matrosova V.Y."/>
            <person name="Grichenko O.E."/>
            <person name="Gostincar C."/>
            <person name="Volpe R.P."/>
            <person name="Klimenkova P."/>
            <person name="Gaidamakova E.K."/>
            <person name="Zhou C.E."/>
            <person name="Stewart B.J."/>
            <person name="Lyman M.G."/>
            <person name="Malfatti S.A."/>
            <person name="Rubinfeld B."/>
            <person name="Courtot M."/>
            <person name="Singh J."/>
            <person name="Dalgard C.L."/>
            <person name="Hamilton T."/>
            <person name="Frey K.G."/>
            <person name="Gunde-Cimerman N."/>
            <person name="Dugan L."/>
            <person name="Daly M.J."/>
        </authorList>
    </citation>
    <scope>NUCLEOTIDE SEQUENCE [LARGE SCALE GENOMIC DNA]</scope>
    <source>
        <strain evidence="12 13">MD1149</strain>
    </source>
</reference>
<dbReference type="PANTHER" id="PTHR31361">
    <property type="entry name" value="BETA-GLUCAN SYNTHESIS-ASSOCIATED PROTEIN KRE6-RELATED"/>
    <property type="match status" value="1"/>
</dbReference>
<feature type="transmembrane region" description="Helical" evidence="10">
    <location>
        <begin position="84"/>
        <end position="108"/>
    </location>
</feature>
<dbReference type="GO" id="GO:0006078">
    <property type="term" value="P:(1-&gt;6)-beta-D-glucan biosynthetic process"/>
    <property type="evidence" value="ECO:0007669"/>
    <property type="project" value="TreeGrafter"/>
</dbReference>
<evidence type="ECO:0000256" key="7">
    <source>
        <dbReference type="ARBA" id="ARBA00023180"/>
    </source>
</evidence>
<keyword evidence="6 10" id="KW-0472">Membrane</keyword>
<dbReference type="InterPro" id="IPR000757">
    <property type="entry name" value="Beta-glucanase-like"/>
</dbReference>
<comment type="caution">
    <text evidence="12">The sequence shown here is derived from an EMBL/GenBank/DDBJ whole genome shotgun (WGS) entry which is preliminary data.</text>
</comment>
<gene>
    <name evidence="12" type="ORF">BMF94_4565</name>
</gene>
<sequence length="570" mass="63521">MSQSSSVTAYHMANRRDEDQDATLGEGGSHSISFAPDLKSSDCEYLRPYSEREALMDDKIHNFTADDRKAAGGKAEFRVTSLRGWLNMSAMVVILAALVAVFAGYPIINWATLRFDTKTLNSYNDALGGFLGNSSGQVPVIPGFRGLVDAATPESAKTRIGSDGKKYLLQFSDEFNTDGRTFWPGDDPYWEAVDFHYWSTDDLEWYDPDAILTRDGNLVIKMTKEPINDLDYKSGMLQSWNKFWSVQALPIARSELLTRLLRPSFTGGYIEVNISLPGSAGVTGRHRIFIRFWPGAWTLGNLARAGYGATTDGTWPYSYSTCDIGTLPNQTTVDGSGPPAAVRLVDDLPLSYQPGQRLSQTFYTKKRLVGAVSQSAQFAPYDDRYQTRNETPYTTVHTPGRTVLNEYLGGIYQEAVSGITTTDQTAYRDTGGNYATYGFEYWPDRDDGYITWYASDEPSWTLTAGAVGPNTRTRVGQRLISEEPMSIILNLGISEGFQQFDASKLDFPGEMLIDYVRVYQREGEENIGCDPPDMPTATYIENHKRAYMDPLVTTWDQAGFSYPRNSLQGC</sequence>
<protein>
    <recommendedName>
        <fullName evidence="11">GH16 domain-containing protein</fullName>
    </recommendedName>
</protein>
<evidence type="ECO:0000256" key="1">
    <source>
        <dbReference type="ARBA" id="ARBA00004606"/>
    </source>
</evidence>
<dbReference type="SUPFAM" id="SSF49899">
    <property type="entry name" value="Concanavalin A-like lectins/glucanases"/>
    <property type="match status" value="1"/>
</dbReference>
<dbReference type="Gene3D" id="2.60.120.200">
    <property type="match status" value="1"/>
</dbReference>
<feature type="region of interest" description="Disordered" evidence="9">
    <location>
        <begin position="1"/>
        <end position="35"/>
    </location>
</feature>
<evidence type="ECO:0000313" key="13">
    <source>
        <dbReference type="Proteomes" id="UP000237144"/>
    </source>
</evidence>
<dbReference type="GO" id="GO:0005886">
    <property type="term" value="C:plasma membrane"/>
    <property type="evidence" value="ECO:0007669"/>
    <property type="project" value="TreeGrafter"/>
</dbReference>
<accession>A0A2S5B6J7</accession>
<keyword evidence="4" id="KW-0735">Signal-anchor</keyword>
<dbReference type="PANTHER" id="PTHR31361:SF15">
    <property type="entry name" value="GH16 DOMAIN-CONTAINING PROTEIN"/>
    <property type="match status" value="1"/>
</dbReference>
<dbReference type="Proteomes" id="UP000237144">
    <property type="component" value="Unassembled WGS sequence"/>
</dbReference>
<dbReference type="PROSITE" id="PS51762">
    <property type="entry name" value="GH16_2"/>
    <property type="match status" value="1"/>
</dbReference>
<comment type="subcellular location">
    <subcellularLocation>
        <location evidence="1">Membrane</location>
        <topology evidence="1">Single-pass type II membrane protein</topology>
    </subcellularLocation>
</comment>